<sequence length="617" mass="69696">MQRTSWLQIWYWWRTPLPNKRRQDTRQRPIIDFNFVKACEAMLGRESDQCTDERYGNTSDRRQHLRCIWRQEERPAVPSDRTLTPAELRAHLVRWVAESNRPLAIVEDREFRSILGAGRPEFSLPGRRTVARDLSVAFGIGRAFVEKLLREHEGRLNFATDAWTSPNHRAFLAWTVHLHHEGRLLSFPLDVYEVPESHTGRTLAREFDDMLSRFNIGNKILSWTGDNATSNDTQNVALASNPNNDFESVNRVRCFAHTLNLAVSAFLRPFTPEKKKKKGKEKAAAEDEGEGSDDEAADDDGDGPDALVLEDDDADDLPDLVAVSDDDILPGYDDVDTSAWDEMDEDAKATPMRDVSAVKVVISLICGLAFAIVNSPTKGLPAWLKKCGDHGMTRRLIPRDVRTRWNSLYDMLVVAIMYKKVVNDFMGDRELGFRAYDLTDVQWTLLGDMVHVLKVFKDATLYFSSESHCTITQVIPTMDRIDDLITATIVSPSRTSGPAKRALHPSILSALQLAKSTLNKYYSHTDSSNVYRIAMILHPNYKLDYFRSRKWESEWISTAEELVRDEFKTNYASTEVEGAPALADDTSSDGGVSPRCLATTLAHGAGLFIHSSCIHLC</sequence>
<keyword evidence="2" id="KW-0479">Metal-binding</keyword>
<accession>A0A8H6Z5F6</accession>
<dbReference type="GO" id="GO:0005634">
    <property type="term" value="C:nucleus"/>
    <property type="evidence" value="ECO:0007669"/>
    <property type="project" value="UniProtKB-SubCell"/>
</dbReference>
<evidence type="ECO:0000256" key="5">
    <source>
        <dbReference type="ARBA" id="ARBA00023242"/>
    </source>
</evidence>
<evidence type="ECO:0000256" key="1">
    <source>
        <dbReference type="ARBA" id="ARBA00004123"/>
    </source>
</evidence>
<evidence type="ECO:0000313" key="7">
    <source>
        <dbReference type="EMBL" id="KAF7372915.1"/>
    </source>
</evidence>
<organism evidence="7 8">
    <name type="scientific">Mycena sanguinolenta</name>
    <dbReference type="NCBI Taxonomy" id="230812"/>
    <lineage>
        <taxon>Eukaryota</taxon>
        <taxon>Fungi</taxon>
        <taxon>Dikarya</taxon>
        <taxon>Basidiomycota</taxon>
        <taxon>Agaricomycotina</taxon>
        <taxon>Agaricomycetes</taxon>
        <taxon>Agaricomycetidae</taxon>
        <taxon>Agaricales</taxon>
        <taxon>Marasmiineae</taxon>
        <taxon>Mycenaceae</taxon>
        <taxon>Mycena</taxon>
    </lineage>
</organism>
<evidence type="ECO:0000256" key="6">
    <source>
        <dbReference type="SAM" id="MobiDB-lite"/>
    </source>
</evidence>
<dbReference type="Proteomes" id="UP000623467">
    <property type="component" value="Unassembled WGS sequence"/>
</dbReference>
<comment type="caution">
    <text evidence="7">The sequence shown here is derived from an EMBL/GenBank/DDBJ whole genome shotgun (WGS) entry which is preliminary data.</text>
</comment>
<keyword evidence="4" id="KW-0862">Zinc</keyword>
<feature type="compositionally biased region" description="Acidic residues" evidence="6">
    <location>
        <begin position="286"/>
        <end position="311"/>
    </location>
</feature>
<dbReference type="PANTHER" id="PTHR46481:SF10">
    <property type="entry name" value="ZINC FINGER BED DOMAIN-CONTAINING PROTEIN 39"/>
    <property type="match status" value="1"/>
</dbReference>
<dbReference type="AlphaFoldDB" id="A0A8H6Z5F6"/>
<evidence type="ECO:0000256" key="2">
    <source>
        <dbReference type="ARBA" id="ARBA00022723"/>
    </source>
</evidence>
<comment type="subcellular location">
    <subcellularLocation>
        <location evidence="1">Nucleus</location>
    </subcellularLocation>
</comment>
<dbReference type="EMBL" id="JACAZH010000003">
    <property type="protein sequence ID" value="KAF7372915.1"/>
    <property type="molecule type" value="Genomic_DNA"/>
</dbReference>
<keyword evidence="8" id="KW-1185">Reference proteome</keyword>
<feature type="region of interest" description="Disordered" evidence="6">
    <location>
        <begin position="276"/>
        <end position="311"/>
    </location>
</feature>
<keyword evidence="3" id="KW-0863">Zinc-finger</keyword>
<keyword evidence="5" id="KW-0539">Nucleus</keyword>
<evidence type="ECO:0000256" key="3">
    <source>
        <dbReference type="ARBA" id="ARBA00022771"/>
    </source>
</evidence>
<proteinExistence type="predicted"/>
<name>A0A8H6Z5F6_9AGAR</name>
<dbReference type="PANTHER" id="PTHR46481">
    <property type="entry name" value="ZINC FINGER BED DOMAIN-CONTAINING PROTEIN 4"/>
    <property type="match status" value="1"/>
</dbReference>
<protein>
    <submittedName>
        <fullName evidence="7">Dimer-Tnp-hAT domain-containing protein</fullName>
    </submittedName>
</protein>
<dbReference type="InterPro" id="IPR012337">
    <property type="entry name" value="RNaseH-like_sf"/>
</dbReference>
<reference evidence="7" key="1">
    <citation type="submission" date="2020-05" db="EMBL/GenBank/DDBJ databases">
        <title>Mycena genomes resolve the evolution of fungal bioluminescence.</title>
        <authorList>
            <person name="Tsai I.J."/>
        </authorList>
    </citation>
    <scope>NUCLEOTIDE SEQUENCE</scope>
    <source>
        <strain evidence="7">160909Yilan</strain>
    </source>
</reference>
<dbReference type="SUPFAM" id="SSF53098">
    <property type="entry name" value="Ribonuclease H-like"/>
    <property type="match status" value="1"/>
</dbReference>
<evidence type="ECO:0000313" key="8">
    <source>
        <dbReference type="Proteomes" id="UP000623467"/>
    </source>
</evidence>
<dbReference type="GO" id="GO:0008270">
    <property type="term" value="F:zinc ion binding"/>
    <property type="evidence" value="ECO:0007669"/>
    <property type="project" value="UniProtKB-KW"/>
</dbReference>
<dbReference type="OrthoDB" id="3252425at2759"/>
<gene>
    <name evidence="7" type="ORF">MSAN_00497900</name>
</gene>
<dbReference type="SUPFAM" id="SSF140996">
    <property type="entry name" value="Hermes dimerisation domain"/>
    <property type="match status" value="1"/>
</dbReference>
<dbReference type="InterPro" id="IPR052035">
    <property type="entry name" value="ZnF_BED_domain_contain"/>
</dbReference>
<evidence type="ECO:0000256" key="4">
    <source>
        <dbReference type="ARBA" id="ARBA00022833"/>
    </source>
</evidence>